<dbReference type="InterPro" id="IPR046347">
    <property type="entry name" value="bZIP_sf"/>
</dbReference>
<dbReference type="SMART" id="SM00338">
    <property type="entry name" value="BRLZ"/>
    <property type="match status" value="1"/>
</dbReference>
<organism evidence="4 5">
    <name type="scientific">Achlya hypogyna</name>
    <name type="common">Oomycete</name>
    <name type="synonym">Protoachlya hypogyna</name>
    <dbReference type="NCBI Taxonomy" id="1202772"/>
    <lineage>
        <taxon>Eukaryota</taxon>
        <taxon>Sar</taxon>
        <taxon>Stramenopiles</taxon>
        <taxon>Oomycota</taxon>
        <taxon>Saprolegniomycetes</taxon>
        <taxon>Saprolegniales</taxon>
        <taxon>Achlyaceae</taxon>
        <taxon>Achlya</taxon>
    </lineage>
</organism>
<dbReference type="CDD" id="cd14686">
    <property type="entry name" value="bZIP"/>
    <property type="match status" value="1"/>
</dbReference>
<sequence>MTSPSLAAADKSEKRDRRRHQCRQSQKSFRLKKKNEFKALVANVASLEAEVAVLRTRIHHAAQCIPLPIVLAVQPSYDGGPPVKVVRTFLALFRSQLAYVDIQGYDSAKIRSSARQRGFFVSAARAHLRYNGEVGIENMLSEWQRYSDCFASVCMEALRYSVIKTDDGAVVTAETQLHLKPSFPIARVKYSIDLYVLIGQMLVARSTMVWGFDNEDFVISIGCSSGLALAVVELVTTLDMAVADLMHVRAKDNAAGLLTTTCNYE</sequence>
<evidence type="ECO:0000313" key="4">
    <source>
        <dbReference type="EMBL" id="OQR96201.1"/>
    </source>
</evidence>
<dbReference type="STRING" id="1202772.A0A1V9ZE87"/>
<dbReference type="SUPFAM" id="SSF57959">
    <property type="entry name" value="Leucine zipper domain"/>
    <property type="match status" value="1"/>
</dbReference>
<evidence type="ECO:0000259" key="3">
    <source>
        <dbReference type="SMART" id="SM00338"/>
    </source>
</evidence>
<dbReference type="EMBL" id="JNBR01000151">
    <property type="protein sequence ID" value="OQR96201.1"/>
    <property type="molecule type" value="Genomic_DNA"/>
</dbReference>
<dbReference type="InterPro" id="IPR004827">
    <property type="entry name" value="bZIP"/>
</dbReference>
<evidence type="ECO:0000313" key="5">
    <source>
        <dbReference type="Proteomes" id="UP000243579"/>
    </source>
</evidence>
<keyword evidence="1" id="KW-0175">Coiled coil</keyword>
<protein>
    <recommendedName>
        <fullName evidence="3">BZIP domain-containing protein</fullName>
    </recommendedName>
</protein>
<feature type="domain" description="BZIP" evidence="3">
    <location>
        <begin position="10"/>
        <end position="74"/>
    </location>
</feature>
<evidence type="ECO:0000256" key="2">
    <source>
        <dbReference type="SAM" id="MobiDB-lite"/>
    </source>
</evidence>
<feature type="coiled-coil region" evidence="1">
    <location>
        <begin position="30"/>
        <end position="57"/>
    </location>
</feature>
<dbReference type="Gene3D" id="1.20.5.170">
    <property type="match status" value="1"/>
</dbReference>
<dbReference type="Proteomes" id="UP000243579">
    <property type="component" value="Unassembled WGS sequence"/>
</dbReference>
<dbReference type="AlphaFoldDB" id="A0A1V9ZE87"/>
<accession>A0A1V9ZE87</accession>
<comment type="caution">
    <text evidence="4">The sequence shown here is derived from an EMBL/GenBank/DDBJ whole genome shotgun (WGS) entry which is preliminary data.</text>
</comment>
<reference evidence="4 5" key="1">
    <citation type="journal article" date="2014" name="Genome Biol. Evol.">
        <title>The secreted proteins of Achlya hypogyna and Thraustotheca clavata identify the ancestral oomycete secretome and reveal gene acquisitions by horizontal gene transfer.</title>
        <authorList>
            <person name="Misner I."/>
            <person name="Blouin N."/>
            <person name="Leonard G."/>
            <person name="Richards T.A."/>
            <person name="Lane C.E."/>
        </authorList>
    </citation>
    <scope>NUCLEOTIDE SEQUENCE [LARGE SCALE GENOMIC DNA]</scope>
    <source>
        <strain evidence="4 5">ATCC 48635</strain>
    </source>
</reference>
<keyword evidence="5" id="KW-1185">Reference proteome</keyword>
<evidence type="ECO:0000256" key="1">
    <source>
        <dbReference type="SAM" id="Coils"/>
    </source>
</evidence>
<name>A0A1V9ZE87_ACHHY</name>
<feature type="region of interest" description="Disordered" evidence="2">
    <location>
        <begin position="1"/>
        <end position="27"/>
    </location>
</feature>
<proteinExistence type="predicted"/>
<gene>
    <name evidence="4" type="ORF">ACHHYP_16592</name>
</gene>
<dbReference type="GO" id="GO:0003700">
    <property type="term" value="F:DNA-binding transcription factor activity"/>
    <property type="evidence" value="ECO:0007669"/>
    <property type="project" value="InterPro"/>
</dbReference>